<name>A0A0F9SJ91_9ZZZZ</name>
<dbReference type="EMBL" id="LAZR01000434">
    <property type="protein sequence ID" value="KKN69030.1"/>
    <property type="molecule type" value="Genomic_DNA"/>
</dbReference>
<protein>
    <submittedName>
        <fullName evidence="1">Uncharacterized protein</fullName>
    </submittedName>
</protein>
<proteinExistence type="predicted"/>
<gene>
    <name evidence="1" type="ORF">LCGC14_0445020</name>
</gene>
<accession>A0A0F9SJ91</accession>
<reference evidence="1" key="1">
    <citation type="journal article" date="2015" name="Nature">
        <title>Complex archaea that bridge the gap between prokaryotes and eukaryotes.</title>
        <authorList>
            <person name="Spang A."/>
            <person name="Saw J.H."/>
            <person name="Jorgensen S.L."/>
            <person name="Zaremba-Niedzwiedzka K."/>
            <person name="Martijn J."/>
            <person name="Lind A.E."/>
            <person name="van Eijk R."/>
            <person name="Schleper C."/>
            <person name="Guy L."/>
            <person name="Ettema T.J."/>
        </authorList>
    </citation>
    <scope>NUCLEOTIDE SEQUENCE</scope>
</reference>
<evidence type="ECO:0000313" key="1">
    <source>
        <dbReference type="EMBL" id="KKN69030.1"/>
    </source>
</evidence>
<sequence length="486" mass="52267">MATTTLQQIRELMIDRYELGRRGQTTVGSTKVALTDDFNFGGHSAKDGIVPGCEVKITSGVSGGDVCRLSSSPVRTTGAMNLDPGTASDLNGATTTLDGNVTAEATSMGWVGFSDFPLAGTYVVKIDSEHLLVTDGAGTKNVTVRRAYLNSVAASHSSAATVTLMDNFDILFRPFKFEGPNSFLSAIQDAQLIIPEKLIVPITLVTDGDMLASGIGTWGTESNTVATKSAASFPFGLREMLTTNSVVNGYLPSASIGVDSDQAYYLEATARVNPAGPATATARLDCQDLTNSVALDVENDNTTQQEPEILSSVVQMGSATERVEIRIGADESNALPLWSNVIFMKSGLSEFLVQDRAEVDRLGKLFVATRNIWGSRGLLEIGGAPEQLTEGLWRWQTAERVSGRSVWYEEFRKASALSADADTTSAPVEHVAAIAAELLLQPLADQDEWRARYFRAARDSAAARDKYEPQRTYVNRAPKVYAQPLV</sequence>
<comment type="caution">
    <text evidence="1">The sequence shown here is derived from an EMBL/GenBank/DDBJ whole genome shotgun (WGS) entry which is preliminary data.</text>
</comment>
<organism evidence="1">
    <name type="scientific">marine sediment metagenome</name>
    <dbReference type="NCBI Taxonomy" id="412755"/>
    <lineage>
        <taxon>unclassified sequences</taxon>
        <taxon>metagenomes</taxon>
        <taxon>ecological metagenomes</taxon>
    </lineage>
</organism>
<dbReference type="AlphaFoldDB" id="A0A0F9SJ91"/>